<dbReference type="AlphaFoldDB" id="A0A0G0HPX3"/>
<reference evidence="2 3" key="1">
    <citation type="journal article" date="2015" name="Nature">
        <title>rRNA introns, odd ribosomes, and small enigmatic genomes across a large radiation of phyla.</title>
        <authorList>
            <person name="Brown C.T."/>
            <person name="Hug L.A."/>
            <person name="Thomas B.C."/>
            <person name="Sharon I."/>
            <person name="Castelle C.J."/>
            <person name="Singh A."/>
            <person name="Wilkins M.J."/>
            <person name="Williams K.H."/>
            <person name="Banfield J.F."/>
        </authorList>
    </citation>
    <scope>NUCLEOTIDE SEQUENCE [LARGE SCALE GENOMIC DNA]</scope>
</reference>
<proteinExistence type="predicted"/>
<dbReference type="Proteomes" id="UP000034333">
    <property type="component" value="Unassembled WGS sequence"/>
</dbReference>
<evidence type="ECO:0000256" key="1">
    <source>
        <dbReference type="SAM" id="Phobius"/>
    </source>
</evidence>
<keyword evidence="1" id="KW-0812">Transmembrane</keyword>
<dbReference type="STRING" id="1619036.US58_C0014G0012"/>
<evidence type="ECO:0000313" key="2">
    <source>
        <dbReference type="EMBL" id="KKQ40650.1"/>
    </source>
</evidence>
<organism evidence="2 3">
    <name type="scientific">Candidatus Magasanikbacteria bacterium GW2011_GWA2_37_8</name>
    <dbReference type="NCBI Taxonomy" id="1619036"/>
    <lineage>
        <taxon>Bacteria</taxon>
        <taxon>Candidatus Magasanikiibacteriota</taxon>
    </lineage>
</organism>
<protein>
    <submittedName>
        <fullName evidence="2">Uncharacterized protein</fullName>
    </submittedName>
</protein>
<name>A0A0G0HPX3_9BACT</name>
<evidence type="ECO:0000313" key="3">
    <source>
        <dbReference type="Proteomes" id="UP000034333"/>
    </source>
</evidence>
<gene>
    <name evidence="2" type="ORF">US58_C0014G0012</name>
</gene>
<feature type="transmembrane region" description="Helical" evidence="1">
    <location>
        <begin position="12"/>
        <end position="31"/>
    </location>
</feature>
<keyword evidence="1" id="KW-0472">Membrane</keyword>
<comment type="caution">
    <text evidence="2">The sequence shown here is derived from an EMBL/GenBank/DDBJ whole genome shotgun (WGS) entry which is preliminary data.</text>
</comment>
<accession>A0A0G0HPX3</accession>
<dbReference type="EMBL" id="LBTN01000014">
    <property type="protein sequence ID" value="KKQ40650.1"/>
    <property type="molecule type" value="Genomic_DNA"/>
</dbReference>
<sequence>MTLSRTIKFSLAVFLFLVVGAVMIFAGYGWFLNRMARVDTGTARPTFPYRDYSLEELNKLYPQYITYDIGIG</sequence>
<keyword evidence="1" id="KW-1133">Transmembrane helix</keyword>